<dbReference type="KEGG" id="awo:Awo_c29560"/>
<evidence type="ECO:0000313" key="1">
    <source>
        <dbReference type="EMBL" id="AFA49690.1"/>
    </source>
</evidence>
<dbReference type="Proteomes" id="UP000007177">
    <property type="component" value="Chromosome"/>
</dbReference>
<name>H6LHI0_ACEWD</name>
<dbReference type="HOGENOM" id="CLU_2766362_0_0_9"/>
<protein>
    <submittedName>
        <fullName evidence="1">Uncharacterized protein</fullName>
    </submittedName>
</protein>
<keyword evidence="2" id="KW-1185">Reference proteome</keyword>
<dbReference type="EMBL" id="CP002987">
    <property type="protein sequence ID" value="AFA49690.1"/>
    <property type="molecule type" value="Genomic_DNA"/>
</dbReference>
<organism evidence="1 2">
    <name type="scientific">Acetobacterium woodii (strain ATCC 29683 / DSM 1030 / JCM 2381 / KCTC 1655 / WB1)</name>
    <dbReference type="NCBI Taxonomy" id="931626"/>
    <lineage>
        <taxon>Bacteria</taxon>
        <taxon>Bacillati</taxon>
        <taxon>Bacillota</taxon>
        <taxon>Clostridia</taxon>
        <taxon>Eubacteriales</taxon>
        <taxon>Eubacteriaceae</taxon>
        <taxon>Acetobacterium</taxon>
    </lineage>
</organism>
<gene>
    <name evidence="1" type="ordered locus">Awo_c29560</name>
</gene>
<accession>H6LHI0</accession>
<dbReference type="AlphaFoldDB" id="H6LHI0"/>
<dbReference type="STRING" id="931626.Awo_c29560"/>
<proteinExistence type="predicted"/>
<evidence type="ECO:0000313" key="2">
    <source>
        <dbReference type="Proteomes" id="UP000007177"/>
    </source>
</evidence>
<reference evidence="2" key="1">
    <citation type="submission" date="2011-07" db="EMBL/GenBank/DDBJ databases">
        <title>Complete genome sequence of Acetobacterium woodii.</title>
        <authorList>
            <person name="Poehlein A."/>
            <person name="Schmidt S."/>
            <person name="Kaster A.-K."/>
            <person name="Goenrich M."/>
            <person name="Vollmers J."/>
            <person name="Thuermer A."/>
            <person name="Gottschalk G."/>
            <person name="Thauer R.K."/>
            <person name="Daniel R."/>
            <person name="Mueller V."/>
        </authorList>
    </citation>
    <scope>NUCLEOTIDE SEQUENCE [LARGE SCALE GENOMIC DNA]</scope>
    <source>
        <strain evidence="2">ATCC 29683 / DSM 1030 / JCM 2381 / KCTC 1655 / WB1</strain>
    </source>
</reference>
<sequence length="69" mass="7318">MASVGFASVVHGRYYSDLDLADRSQSEGEILLGCRICVFVLHQPGVCEGCGAILLLAYKKDALAKLCAA</sequence>
<reference evidence="1 2" key="2">
    <citation type="journal article" date="2012" name="PLoS ONE">
        <title>An ancient pathway combining carbon dioxide fixation with the generation and utilization of a sodium ion gradient for ATP synthesis.</title>
        <authorList>
            <person name="Poehlein A."/>
            <person name="Schmidt S."/>
            <person name="Kaster A.K."/>
            <person name="Goenrich M."/>
            <person name="Vollmers J."/>
            <person name="Thurmer A."/>
            <person name="Bertsch J."/>
            <person name="Schuchmann K."/>
            <person name="Voigt B."/>
            <person name="Hecker M."/>
            <person name="Daniel R."/>
            <person name="Thauer R.K."/>
            <person name="Gottschalk G."/>
            <person name="Muller V."/>
        </authorList>
    </citation>
    <scope>NUCLEOTIDE SEQUENCE [LARGE SCALE GENOMIC DNA]</scope>
    <source>
        <strain evidence="2">ATCC 29683 / DSM 1030 / JCM 2381 / KCTC 1655 / WB1</strain>
    </source>
</reference>